<comment type="caution">
    <text evidence="8">The sequence shown here is derived from an EMBL/GenBank/DDBJ whole genome shotgun (WGS) entry which is preliminary data.</text>
</comment>
<comment type="subunit">
    <text evidence="6">Homotetramer.</text>
</comment>
<dbReference type="NCBIfam" id="TIGR00196">
    <property type="entry name" value="yjeF_cterm"/>
    <property type="match status" value="1"/>
</dbReference>
<comment type="catalytic activity">
    <reaction evidence="6">
        <text>(6S)-NADHX + ADP = AMP + phosphate + NADH + H(+)</text>
        <dbReference type="Rhea" id="RHEA:32223"/>
        <dbReference type="ChEBI" id="CHEBI:15378"/>
        <dbReference type="ChEBI" id="CHEBI:43474"/>
        <dbReference type="ChEBI" id="CHEBI:57945"/>
        <dbReference type="ChEBI" id="CHEBI:64074"/>
        <dbReference type="ChEBI" id="CHEBI:456215"/>
        <dbReference type="ChEBI" id="CHEBI:456216"/>
        <dbReference type="EC" id="4.2.1.136"/>
    </reaction>
</comment>
<dbReference type="EMBL" id="JAJATZ010000005">
    <property type="protein sequence ID" value="MCB5199946.1"/>
    <property type="molecule type" value="Genomic_DNA"/>
</dbReference>
<dbReference type="PANTHER" id="PTHR12592:SF0">
    <property type="entry name" value="ATP-DEPENDENT (S)-NAD(P)H-HYDRATE DEHYDRATASE"/>
    <property type="match status" value="1"/>
</dbReference>
<dbReference type="PROSITE" id="PS51383">
    <property type="entry name" value="YJEF_C_3"/>
    <property type="match status" value="1"/>
</dbReference>
<dbReference type="HAMAP" id="MF_01965">
    <property type="entry name" value="NADHX_dehydratase"/>
    <property type="match status" value="1"/>
</dbReference>
<feature type="domain" description="YjeF C-terminal" evidence="7">
    <location>
        <begin position="12"/>
        <end position="285"/>
    </location>
</feature>
<comment type="caution">
    <text evidence="6">Lacks conserved residue(s) required for the propagation of feature annotation.</text>
</comment>
<evidence type="ECO:0000256" key="2">
    <source>
        <dbReference type="ARBA" id="ARBA00022840"/>
    </source>
</evidence>
<keyword evidence="2 6" id="KW-0067">ATP-binding</keyword>
<evidence type="ECO:0000313" key="8">
    <source>
        <dbReference type="EMBL" id="MCB5199946.1"/>
    </source>
</evidence>
<keyword evidence="3 6" id="KW-0521">NADP</keyword>
<feature type="binding site" evidence="6">
    <location>
        <position position="161"/>
    </location>
    <ligand>
        <name>(6S)-NADPHX</name>
        <dbReference type="ChEBI" id="CHEBI:64076"/>
    </ligand>
</feature>
<gene>
    <name evidence="6" type="primary">nnrD</name>
    <name evidence="8" type="ORF">LGQ03_11920</name>
</gene>
<comment type="catalytic activity">
    <reaction evidence="6">
        <text>(6S)-NADPHX + ADP = AMP + phosphate + NADPH + H(+)</text>
        <dbReference type="Rhea" id="RHEA:32235"/>
        <dbReference type="ChEBI" id="CHEBI:15378"/>
        <dbReference type="ChEBI" id="CHEBI:43474"/>
        <dbReference type="ChEBI" id="CHEBI:57783"/>
        <dbReference type="ChEBI" id="CHEBI:64076"/>
        <dbReference type="ChEBI" id="CHEBI:456215"/>
        <dbReference type="ChEBI" id="CHEBI:456216"/>
        <dbReference type="EC" id="4.2.1.136"/>
    </reaction>
</comment>
<comment type="function">
    <text evidence="6">Catalyzes the dehydration of the S-form of NAD(P)HX at the expense of ADP, which is converted to AMP. Together with NAD(P)HX epimerase, which catalyzes the epimerization of the S- and R-forms, the enzyme allows the repair of both epimers of NAD(P)HX, a damaged form of NAD(P)H that is a result of enzymatic or heat-dependent hydration.</text>
</comment>
<accession>A0ABS8BW16</accession>
<keyword evidence="5 6" id="KW-0456">Lyase</keyword>
<dbReference type="PROSITE" id="PS01050">
    <property type="entry name" value="YJEF_C_2"/>
    <property type="match status" value="1"/>
</dbReference>
<dbReference type="SUPFAM" id="SSF53613">
    <property type="entry name" value="Ribokinase-like"/>
    <property type="match status" value="1"/>
</dbReference>
<comment type="cofactor">
    <cofactor evidence="6">
        <name>Mg(2+)</name>
        <dbReference type="ChEBI" id="CHEBI:18420"/>
    </cofactor>
</comment>
<evidence type="ECO:0000313" key="9">
    <source>
        <dbReference type="Proteomes" id="UP001138961"/>
    </source>
</evidence>
<dbReference type="Gene3D" id="3.40.1190.20">
    <property type="match status" value="1"/>
</dbReference>
<keyword evidence="4 6" id="KW-0520">NAD</keyword>
<evidence type="ECO:0000259" key="7">
    <source>
        <dbReference type="PROSITE" id="PS51383"/>
    </source>
</evidence>
<dbReference type="EC" id="4.2.1.136" evidence="6"/>
<protein>
    <recommendedName>
        <fullName evidence="6">ADP-dependent (S)-NAD(P)H-hydrate dehydratase</fullName>
        <ecNumber evidence="6">4.2.1.136</ecNumber>
    </recommendedName>
    <alternativeName>
        <fullName evidence="6">ADP-dependent NAD(P)HX dehydratase</fullName>
    </alternativeName>
</protein>
<feature type="binding site" evidence="6">
    <location>
        <position position="47"/>
    </location>
    <ligand>
        <name>(6S)-NADPHX</name>
        <dbReference type="ChEBI" id="CHEBI:64076"/>
    </ligand>
</feature>
<evidence type="ECO:0000256" key="5">
    <source>
        <dbReference type="ARBA" id="ARBA00023239"/>
    </source>
</evidence>
<dbReference type="Proteomes" id="UP001138961">
    <property type="component" value="Unassembled WGS sequence"/>
</dbReference>
<feature type="binding site" evidence="6">
    <location>
        <begin position="197"/>
        <end position="201"/>
    </location>
    <ligand>
        <name>AMP</name>
        <dbReference type="ChEBI" id="CHEBI:456215"/>
    </ligand>
</feature>
<name>A0ABS8BW16_9RHOB</name>
<proteinExistence type="inferred from homology"/>
<evidence type="ECO:0000256" key="1">
    <source>
        <dbReference type="ARBA" id="ARBA00022741"/>
    </source>
</evidence>
<dbReference type="CDD" id="cd01171">
    <property type="entry name" value="YXKO-related"/>
    <property type="match status" value="1"/>
</dbReference>
<organism evidence="8 9">
    <name type="scientific">Loktanella gaetbuli</name>
    <dbReference type="NCBI Taxonomy" id="2881335"/>
    <lineage>
        <taxon>Bacteria</taxon>
        <taxon>Pseudomonadati</taxon>
        <taxon>Pseudomonadota</taxon>
        <taxon>Alphaproteobacteria</taxon>
        <taxon>Rhodobacterales</taxon>
        <taxon>Roseobacteraceae</taxon>
        <taxon>Loktanella</taxon>
    </lineage>
</organism>
<evidence type="ECO:0000256" key="3">
    <source>
        <dbReference type="ARBA" id="ARBA00022857"/>
    </source>
</evidence>
<evidence type="ECO:0000256" key="6">
    <source>
        <dbReference type="HAMAP-Rule" id="MF_01965"/>
    </source>
</evidence>
<comment type="similarity">
    <text evidence="6">Belongs to the NnrD/CARKD family.</text>
</comment>
<dbReference type="RefSeq" id="WP_226748587.1">
    <property type="nucleotide sequence ID" value="NZ_JAJATZ010000005.1"/>
</dbReference>
<dbReference type="InterPro" id="IPR000631">
    <property type="entry name" value="CARKD"/>
</dbReference>
<keyword evidence="9" id="KW-1185">Reference proteome</keyword>
<feature type="binding site" evidence="6">
    <location>
        <position position="231"/>
    </location>
    <ligand>
        <name>(6S)-NADPHX</name>
        <dbReference type="ChEBI" id="CHEBI:64076"/>
    </ligand>
</feature>
<dbReference type="Pfam" id="PF01256">
    <property type="entry name" value="Carb_kinase"/>
    <property type="match status" value="1"/>
</dbReference>
<sequence>MTAGLPDLETFRVTADHRDRLAKSGHRHKFDYGHVVVGAGPALQGGAARLAARAALRIGAGLVTVLAHRDAADAHAAQLNAIMLQTYDQTPRFAGQLAVLSPDAICVGPNFGTSVTAREKLNVVLAQSVPLCLDADAITMIAQDRQAFSARASDRVVLTPHAGELRRLIPGAFDRTDCRVTLARTAARDLGCVVLFKGPDTLVAQPDGTCVVVSSDGIPHAAWLATAGAGDVLAGFITGLLARGFAPACAAALGAHLHLQCAAVVGPGLVSEDLPDALPRVLSAMLSEP</sequence>
<dbReference type="PANTHER" id="PTHR12592">
    <property type="entry name" value="ATP-DEPENDENT (S)-NAD(P)H-HYDRATE DEHYDRATASE FAMILY MEMBER"/>
    <property type="match status" value="1"/>
</dbReference>
<reference evidence="8" key="1">
    <citation type="submission" date="2021-10" db="EMBL/GenBank/DDBJ databases">
        <title>Loktanella gaetbuli sp. nov., isolated from a tidal flat.</title>
        <authorList>
            <person name="Park S."/>
            <person name="Yoon J.-H."/>
        </authorList>
    </citation>
    <scope>NUCLEOTIDE SEQUENCE</scope>
    <source>
        <strain evidence="8">TSTF-M6</strain>
    </source>
</reference>
<dbReference type="InterPro" id="IPR029056">
    <property type="entry name" value="Ribokinase-like"/>
</dbReference>
<evidence type="ECO:0000256" key="4">
    <source>
        <dbReference type="ARBA" id="ARBA00023027"/>
    </source>
</evidence>
<keyword evidence="1 6" id="KW-0547">Nucleotide-binding</keyword>
<dbReference type="InterPro" id="IPR017953">
    <property type="entry name" value="Carbohydrate_kinase_pred_CS"/>
</dbReference>
<feature type="binding site" evidence="6">
    <location>
        <position position="230"/>
    </location>
    <ligand>
        <name>AMP</name>
        <dbReference type="ChEBI" id="CHEBI:456215"/>
    </ligand>
</feature>